<comment type="caution">
    <text evidence="2">The sequence shown here is derived from an EMBL/GenBank/DDBJ whole genome shotgun (WGS) entry which is preliminary data.</text>
</comment>
<feature type="compositionally biased region" description="Acidic residues" evidence="1">
    <location>
        <begin position="98"/>
        <end position="108"/>
    </location>
</feature>
<feature type="region of interest" description="Disordered" evidence="1">
    <location>
        <begin position="441"/>
        <end position="469"/>
    </location>
</feature>
<dbReference type="GO" id="GO:0001164">
    <property type="term" value="F:RNA polymerase I core promoter sequence-specific DNA binding"/>
    <property type="evidence" value="ECO:0007669"/>
    <property type="project" value="InterPro"/>
</dbReference>
<dbReference type="GO" id="GO:0017025">
    <property type="term" value="F:TBP-class protein binding"/>
    <property type="evidence" value="ECO:0007669"/>
    <property type="project" value="TreeGrafter"/>
</dbReference>
<feature type="compositionally biased region" description="Acidic residues" evidence="1">
    <location>
        <begin position="310"/>
        <end position="320"/>
    </location>
</feature>
<accession>A0AAN9YGG4</accession>
<protein>
    <submittedName>
        <fullName evidence="2">Uncharacterized protein</fullName>
    </submittedName>
</protein>
<dbReference type="GO" id="GO:0070860">
    <property type="term" value="C:RNA polymerase I core factor complex"/>
    <property type="evidence" value="ECO:0007669"/>
    <property type="project" value="TreeGrafter"/>
</dbReference>
<dbReference type="InterPro" id="IPR007224">
    <property type="entry name" value="TIF_Rrn11"/>
</dbReference>
<feature type="region of interest" description="Disordered" evidence="1">
    <location>
        <begin position="1"/>
        <end position="129"/>
    </location>
</feature>
<dbReference type="GO" id="GO:0001181">
    <property type="term" value="F:RNA polymerase I general transcription initiation factor activity"/>
    <property type="evidence" value="ECO:0007669"/>
    <property type="project" value="InterPro"/>
</dbReference>
<dbReference type="EMBL" id="JAJSPL020000014">
    <property type="protein sequence ID" value="KAK7743106.1"/>
    <property type="molecule type" value="Genomic_DNA"/>
</dbReference>
<evidence type="ECO:0000256" key="1">
    <source>
        <dbReference type="SAM" id="MobiDB-lite"/>
    </source>
</evidence>
<dbReference type="Proteomes" id="UP001320245">
    <property type="component" value="Unassembled WGS sequence"/>
</dbReference>
<reference evidence="2 3" key="1">
    <citation type="journal article" date="2023" name="PLoS ONE">
        <title>Cytospora paraplurivora sp. nov. isolated from orchards with fruit tree decline syndrome in Ontario, Canada.</title>
        <authorList>
            <person name="Ilyukhin E."/>
            <person name="Nguyen H.D.T."/>
            <person name="Castle A.J."/>
            <person name="Ellouze W."/>
        </authorList>
    </citation>
    <scope>NUCLEOTIDE SEQUENCE [LARGE SCALE GENOMIC DNA]</scope>
    <source>
        <strain evidence="2 3">FDS-564</strain>
    </source>
</reference>
<evidence type="ECO:0000313" key="3">
    <source>
        <dbReference type="Proteomes" id="UP001320245"/>
    </source>
</evidence>
<feature type="compositionally biased region" description="Polar residues" evidence="1">
    <location>
        <begin position="33"/>
        <end position="44"/>
    </location>
</feature>
<dbReference type="PANTHER" id="PTHR28244:SF1">
    <property type="entry name" value="RNA POLYMERASE I-SPECIFIC TRANSCRIPTION INITIATION FACTOR RRN11"/>
    <property type="match status" value="1"/>
</dbReference>
<feature type="compositionally biased region" description="Basic and acidic residues" evidence="1">
    <location>
        <begin position="109"/>
        <end position="129"/>
    </location>
</feature>
<feature type="region of interest" description="Disordered" evidence="1">
    <location>
        <begin position="299"/>
        <end position="336"/>
    </location>
</feature>
<dbReference type="Pfam" id="PF04090">
    <property type="entry name" value="Rrn11"/>
    <property type="match status" value="1"/>
</dbReference>
<evidence type="ECO:0000313" key="2">
    <source>
        <dbReference type="EMBL" id="KAK7743106.1"/>
    </source>
</evidence>
<name>A0AAN9YGG4_9PEZI</name>
<organism evidence="2 3">
    <name type="scientific">Cytospora paraplurivora</name>
    <dbReference type="NCBI Taxonomy" id="2898453"/>
    <lineage>
        <taxon>Eukaryota</taxon>
        <taxon>Fungi</taxon>
        <taxon>Dikarya</taxon>
        <taxon>Ascomycota</taxon>
        <taxon>Pezizomycotina</taxon>
        <taxon>Sordariomycetes</taxon>
        <taxon>Sordariomycetidae</taxon>
        <taxon>Diaporthales</taxon>
        <taxon>Cytosporaceae</taxon>
        <taxon>Cytospora</taxon>
    </lineage>
</organism>
<feature type="compositionally biased region" description="Acidic residues" evidence="1">
    <location>
        <begin position="444"/>
        <end position="456"/>
    </location>
</feature>
<dbReference type="GO" id="GO:0042790">
    <property type="term" value="P:nucleolar large rRNA transcription by RNA polymerase I"/>
    <property type="evidence" value="ECO:0007669"/>
    <property type="project" value="TreeGrafter"/>
</dbReference>
<gene>
    <name evidence="2" type="ORF">SLS53_004191</name>
</gene>
<proteinExistence type="predicted"/>
<dbReference type="InterPro" id="IPR053029">
    <property type="entry name" value="RNA_pol_I-specific_init_factor"/>
</dbReference>
<dbReference type="PANTHER" id="PTHR28244">
    <property type="entry name" value="RNA POLYMERASE I-SPECIFIC TRANSCRIPTION INITIATION FACTOR RRN11"/>
    <property type="match status" value="1"/>
</dbReference>
<feature type="region of interest" description="Disordered" evidence="1">
    <location>
        <begin position="388"/>
        <end position="412"/>
    </location>
</feature>
<feature type="compositionally biased region" description="Basic and acidic residues" evidence="1">
    <location>
        <begin position="321"/>
        <end position="336"/>
    </location>
</feature>
<sequence length="469" mass="52823">MSSQKRKRSASVFSSGSRSSQGRHQHSHHLPSDSINPLSHSDGTIKQLRVAGLTEDDLLPSNYIPDFPHRPIPRPSHNNRDHPDDDDEGSDEGGRKDDDDDDDGEDAAGEEKAPRRDRDRAERRARRMRDAQDQHLGFLTGVILRALEEGDVPRARRAFGLLRRSEVAGKPVDLRRNGLWGLGAEILMRDGEVRSRSVVAVAVVPPEEVGEGGDGRAVAVEVGGDSSRRRRRRRWGSAGNITQLRTYLESLIRQYPYNRLHPNSISDLDFYPVLFSCEFYDTWVEHRLALERLAEESESWSDDDHIPDYGMDDDDDDDDDGAYHKQHDDLTGRERRLRQEKADLGLRALAAMRDVASRMDGLMENAPYSRSTELIRLRGMAALYIGDLSVPPSPRSGEEEEEEGNKVREQEQAKARALFTRMRQNGGQVDAYTSRWLGDKVAGQDDDYGEEDDDDGWGGLPVFSSIAVR</sequence>
<keyword evidence="3" id="KW-1185">Reference proteome</keyword>
<dbReference type="AlphaFoldDB" id="A0AAN9YGG4"/>